<dbReference type="AlphaFoldDB" id="A0A9P7W6W5"/>
<evidence type="ECO:0000313" key="1">
    <source>
        <dbReference type="EMBL" id="KAG7452366.1"/>
    </source>
</evidence>
<accession>A0A9P7W6W5</accession>
<organism evidence="1 2">
    <name type="scientific">Guyanagaster necrorhizus</name>
    <dbReference type="NCBI Taxonomy" id="856835"/>
    <lineage>
        <taxon>Eukaryota</taxon>
        <taxon>Fungi</taxon>
        <taxon>Dikarya</taxon>
        <taxon>Basidiomycota</taxon>
        <taxon>Agaricomycotina</taxon>
        <taxon>Agaricomycetes</taxon>
        <taxon>Agaricomycetidae</taxon>
        <taxon>Agaricales</taxon>
        <taxon>Marasmiineae</taxon>
        <taxon>Physalacriaceae</taxon>
        <taxon>Guyanagaster</taxon>
    </lineage>
</organism>
<proteinExistence type="predicted"/>
<dbReference type="OrthoDB" id="10649169at2759"/>
<name>A0A9P7W6W5_9AGAR</name>
<evidence type="ECO:0000313" key="2">
    <source>
        <dbReference type="Proteomes" id="UP000812287"/>
    </source>
</evidence>
<comment type="caution">
    <text evidence="1">The sequence shown here is derived from an EMBL/GenBank/DDBJ whole genome shotgun (WGS) entry which is preliminary data.</text>
</comment>
<sequence length="280" mass="31606">MPTPQNAQREWCSPDGSSTIQQNMSPTFLDYGDAYFQVRRLEPKTVDQYTELLEIGMTALTTDDGSSPVTPIPLCRLSCLALGYSLTPESITKDRTREPEELEDMPATIISKVCAADPIQRYCPVATISGNSILWISPDDELDDIKDWKTQEHTRKTAIISSVVDVRLRQESDLSGTDKDDGSLVQMSHKQTAAFRLPLFCCRTPQNAQRILRSPSSLALPTILDHDSYRWTVDPPLLLFSGYISSRLAISYPRSSQRLSQQLWFHPWLKQEPQGRQGRS</sequence>
<protein>
    <submittedName>
        <fullName evidence="1">Uncharacterized protein</fullName>
    </submittedName>
</protein>
<dbReference type="GeneID" id="66098900"/>
<dbReference type="RefSeq" id="XP_043045866.1">
    <property type="nucleotide sequence ID" value="XM_043176613.1"/>
</dbReference>
<gene>
    <name evidence="1" type="ORF">BT62DRAFT_1000103</name>
</gene>
<reference evidence="1" key="1">
    <citation type="submission" date="2020-11" db="EMBL/GenBank/DDBJ databases">
        <title>Adaptations for nitrogen fixation in a non-lichenized fungal sporocarp promotes dispersal by wood-feeding termites.</title>
        <authorList>
            <consortium name="DOE Joint Genome Institute"/>
            <person name="Koch R.A."/>
            <person name="Yoon G."/>
            <person name="Arayal U."/>
            <person name="Lail K."/>
            <person name="Amirebrahimi M."/>
            <person name="Labutti K."/>
            <person name="Lipzen A."/>
            <person name="Riley R."/>
            <person name="Barry K."/>
            <person name="Henrissat B."/>
            <person name="Grigoriev I.V."/>
            <person name="Herr J.R."/>
            <person name="Aime M.C."/>
        </authorList>
    </citation>
    <scope>NUCLEOTIDE SEQUENCE</scope>
    <source>
        <strain evidence="1">MCA 3950</strain>
    </source>
</reference>
<keyword evidence="2" id="KW-1185">Reference proteome</keyword>
<dbReference type="EMBL" id="MU250524">
    <property type="protein sequence ID" value="KAG7452366.1"/>
    <property type="molecule type" value="Genomic_DNA"/>
</dbReference>
<dbReference type="Proteomes" id="UP000812287">
    <property type="component" value="Unassembled WGS sequence"/>
</dbReference>